<evidence type="ECO:0000256" key="2">
    <source>
        <dbReference type="SAM" id="Phobius"/>
    </source>
</evidence>
<keyword evidence="2" id="KW-0472">Membrane</keyword>
<name>A0ABR1E4K2_NECAM</name>
<protein>
    <recommendedName>
        <fullName evidence="3">Fibronectin type-III domain-containing protein</fullName>
    </recommendedName>
</protein>
<dbReference type="InterPro" id="IPR013783">
    <property type="entry name" value="Ig-like_fold"/>
</dbReference>
<evidence type="ECO:0000259" key="3">
    <source>
        <dbReference type="PROSITE" id="PS50853"/>
    </source>
</evidence>
<feature type="transmembrane region" description="Helical" evidence="2">
    <location>
        <begin position="365"/>
        <end position="384"/>
    </location>
</feature>
<reference evidence="4 5" key="1">
    <citation type="submission" date="2023-08" db="EMBL/GenBank/DDBJ databases">
        <title>A Necator americanus chromosomal reference genome.</title>
        <authorList>
            <person name="Ilik V."/>
            <person name="Petrzelkova K.J."/>
            <person name="Pardy F."/>
            <person name="Fuh T."/>
            <person name="Niatou-Singa F.S."/>
            <person name="Gouil Q."/>
            <person name="Baker L."/>
            <person name="Ritchie M.E."/>
            <person name="Jex A.R."/>
            <person name="Gazzola D."/>
            <person name="Li H."/>
            <person name="Toshio Fujiwara R."/>
            <person name="Zhan B."/>
            <person name="Aroian R.V."/>
            <person name="Pafco B."/>
            <person name="Schwarz E.M."/>
        </authorList>
    </citation>
    <scope>NUCLEOTIDE SEQUENCE [LARGE SCALE GENOMIC DNA]</scope>
    <source>
        <strain evidence="4 5">Aroian</strain>
        <tissue evidence="4">Whole animal</tissue>
    </source>
</reference>
<feature type="region of interest" description="Disordered" evidence="1">
    <location>
        <begin position="392"/>
        <end position="430"/>
    </location>
</feature>
<dbReference type="SUPFAM" id="SSF49265">
    <property type="entry name" value="Fibronectin type III"/>
    <property type="match status" value="1"/>
</dbReference>
<organism evidence="4 5">
    <name type="scientific">Necator americanus</name>
    <name type="common">Human hookworm</name>
    <dbReference type="NCBI Taxonomy" id="51031"/>
    <lineage>
        <taxon>Eukaryota</taxon>
        <taxon>Metazoa</taxon>
        <taxon>Ecdysozoa</taxon>
        <taxon>Nematoda</taxon>
        <taxon>Chromadorea</taxon>
        <taxon>Rhabditida</taxon>
        <taxon>Rhabditina</taxon>
        <taxon>Rhabditomorpha</taxon>
        <taxon>Strongyloidea</taxon>
        <taxon>Ancylostomatidae</taxon>
        <taxon>Bunostominae</taxon>
        <taxon>Necator</taxon>
    </lineage>
</organism>
<dbReference type="InterPro" id="IPR036116">
    <property type="entry name" value="FN3_sf"/>
</dbReference>
<keyword evidence="2" id="KW-0812">Transmembrane</keyword>
<evidence type="ECO:0000313" key="4">
    <source>
        <dbReference type="EMBL" id="KAK6757185.1"/>
    </source>
</evidence>
<dbReference type="PROSITE" id="PS50853">
    <property type="entry name" value="FN3"/>
    <property type="match status" value="1"/>
</dbReference>
<sequence>MEGETSGITPVSMIYDPVPGYSTGNPHHLRITICHSGYSDTTDASHCFVDTNSEEGLVTYRVDQAKIKAVIWTVSFELSYGDNKDIYYQRRGVVSVRKYSEIRVTGIDKEELNDRIRLIWSSLGMEDNEKPLYAVSIWTLENGHQLTQQEHTYTNSYELEIKKRPWKFQVDVLPVLSDYTGTSLNLTIDLPEKVPNIAPTDIEVFPEHHDKVRIDFVPIPNIHLFGRDLGCKVEICEKQETSPTCLVKIAPPRARSAEFNDLKASKIYYVGVACTTGAGIEVAWIAFKNVAERTTTTTTKKLKTSTAPSMVNEESTGVKVFKISPGYKFDLSCYIYAVNVTLQNGKHIYERTEEKCYNLHSPSFLMIYFIVLFAVIIVVACVLASKKKRRRVSGTTGGKKGSAETKTDVLSGDMKTGTLRTEKKNLDARR</sequence>
<dbReference type="Gene3D" id="2.60.40.10">
    <property type="entry name" value="Immunoglobulins"/>
    <property type="match status" value="1"/>
</dbReference>
<evidence type="ECO:0000256" key="1">
    <source>
        <dbReference type="SAM" id="MobiDB-lite"/>
    </source>
</evidence>
<dbReference type="EMBL" id="JAVFWL010000005">
    <property type="protein sequence ID" value="KAK6757185.1"/>
    <property type="molecule type" value="Genomic_DNA"/>
</dbReference>
<feature type="compositionally biased region" description="Basic and acidic residues" evidence="1">
    <location>
        <begin position="420"/>
        <end position="430"/>
    </location>
</feature>
<comment type="caution">
    <text evidence="4">The sequence shown here is derived from an EMBL/GenBank/DDBJ whole genome shotgun (WGS) entry which is preliminary data.</text>
</comment>
<feature type="domain" description="Fibronectin type-III" evidence="3">
    <location>
        <begin position="198"/>
        <end position="293"/>
    </location>
</feature>
<accession>A0ABR1E4K2</accession>
<dbReference type="InterPro" id="IPR003961">
    <property type="entry name" value="FN3_dom"/>
</dbReference>
<dbReference type="Proteomes" id="UP001303046">
    <property type="component" value="Unassembled WGS sequence"/>
</dbReference>
<evidence type="ECO:0000313" key="5">
    <source>
        <dbReference type="Proteomes" id="UP001303046"/>
    </source>
</evidence>
<keyword evidence="2" id="KW-1133">Transmembrane helix</keyword>
<gene>
    <name evidence="4" type="primary">Necator_chrV.g19962</name>
    <name evidence="4" type="ORF">RB195_015170</name>
</gene>
<proteinExistence type="predicted"/>
<keyword evidence="5" id="KW-1185">Reference proteome</keyword>